<feature type="coiled-coil region" evidence="1">
    <location>
        <begin position="3"/>
        <end position="30"/>
    </location>
</feature>
<organism evidence="2">
    <name type="scientific">Nocardiopsis sp. 90127</name>
    <dbReference type="NCBI Taxonomy" id="373213"/>
    <lineage>
        <taxon>Bacteria</taxon>
        <taxon>Bacillati</taxon>
        <taxon>Actinomycetota</taxon>
        <taxon>Actinomycetes</taxon>
        <taxon>Streptosporangiales</taxon>
        <taxon>Nocardiopsidaceae</taxon>
        <taxon>Nocardiopsis</taxon>
    </lineage>
</organism>
<keyword evidence="1" id="KW-0175">Coiled coil</keyword>
<dbReference type="AlphaFoldDB" id="Q27I81"/>
<keyword evidence="2" id="KW-0614">Plasmid</keyword>
<feature type="coiled-coil region" evidence="1">
    <location>
        <begin position="63"/>
        <end position="90"/>
    </location>
</feature>
<evidence type="ECO:0000256" key="1">
    <source>
        <dbReference type="SAM" id="Coils"/>
    </source>
</evidence>
<dbReference type="EMBL" id="DQ399904">
    <property type="protein sequence ID" value="ABD48730.1"/>
    <property type="molecule type" value="Genomic_DNA"/>
</dbReference>
<reference evidence="2" key="1">
    <citation type="submission" date="2006-02" db="EMBL/GenBank/DDBJ databases">
        <title>Complete nucleotide sequence of Nocardiopsis plasmid pSQ10.</title>
        <authorList>
            <person name="Shen M."/>
            <person name="Xia H."/>
            <person name="Jiang C."/>
            <person name="Xu L."/>
            <person name="Qin Z."/>
        </authorList>
    </citation>
    <scope>NUCLEOTIDE SEQUENCE</scope>
    <source>
        <strain evidence="2">90127</strain>
        <plasmid evidence="2">pSQ10</plasmid>
    </source>
</reference>
<geneLocation type="plasmid" evidence="2">
    <name>pSQ10</name>
</geneLocation>
<protein>
    <submittedName>
        <fullName evidence="2">PSQ10.7c</fullName>
    </submittedName>
</protein>
<dbReference type="RefSeq" id="WP_012954654.1">
    <property type="nucleotide sequence ID" value="NC_013779.1"/>
</dbReference>
<proteinExistence type="predicted"/>
<evidence type="ECO:0000313" key="2">
    <source>
        <dbReference type="EMBL" id="ABD48730.1"/>
    </source>
</evidence>
<name>Q27I81_9ACTN</name>
<sequence length="212" mass="23881">MIHRTCRAKLAETETALREAQDRASRLGERIVIETQRADQREELLLRASDAALDQRLAHHTERERLRSELAAARAEIHELQCRVNDLEEEDSSHQSVLEARRRRAAEKALGGAWDGPGAQESGHRAQVARALLALPLASFDVAVAHERDGQGGWDWTVDGHPVNTRSTGFYGTSETDVLTGRYGFTEEELDKVRRDAHRALWERMGLPQEAF</sequence>
<accession>Q27I81</accession>